<reference evidence="2" key="1">
    <citation type="submission" date="2017-01" db="EMBL/GenBank/DDBJ databases">
        <authorList>
            <person name="Varghese N."/>
            <person name="Submissions S."/>
        </authorList>
    </citation>
    <scope>NUCLEOTIDE SEQUENCE [LARGE SCALE GENOMIC DNA]</scope>
    <source>
        <strain evidence="2">DSM 29430</strain>
    </source>
</reference>
<dbReference type="Proteomes" id="UP000186684">
    <property type="component" value="Unassembled WGS sequence"/>
</dbReference>
<keyword evidence="2" id="KW-1185">Reference proteome</keyword>
<evidence type="ECO:0000313" key="2">
    <source>
        <dbReference type="Proteomes" id="UP000186684"/>
    </source>
</evidence>
<protein>
    <submittedName>
        <fullName evidence="1">Uncharacterized protein</fullName>
    </submittedName>
</protein>
<dbReference type="AlphaFoldDB" id="A0A1N7Q2M0"/>
<gene>
    <name evidence="1" type="ORF">SAMN05421759_1256</name>
</gene>
<name>A0A1N7Q2M0_9RHOB</name>
<sequence>MVPAFGADGAAETCAELSSGAARLSVVVKSFSAKSFDFSLRFTLIVKLSRLCSSGMWRVRKTIESSIRHRTKS</sequence>
<organism evidence="1 2">
    <name type="scientific">Roseivivax lentus</name>
    <dbReference type="NCBI Taxonomy" id="633194"/>
    <lineage>
        <taxon>Bacteria</taxon>
        <taxon>Pseudomonadati</taxon>
        <taxon>Pseudomonadota</taxon>
        <taxon>Alphaproteobacteria</taxon>
        <taxon>Rhodobacterales</taxon>
        <taxon>Roseobacteraceae</taxon>
        <taxon>Roseivivax</taxon>
    </lineage>
</organism>
<dbReference type="EMBL" id="FTOQ01000025">
    <property type="protein sequence ID" value="SIT16919.1"/>
    <property type="molecule type" value="Genomic_DNA"/>
</dbReference>
<proteinExistence type="predicted"/>
<evidence type="ECO:0000313" key="1">
    <source>
        <dbReference type="EMBL" id="SIT16919.1"/>
    </source>
</evidence>
<accession>A0A1N7Q2M0</accession>